<dbReference type="PROSITE" id="PS51383">
    <property type="entry name" value="YJEF_C_3"/>
    <property type="match status" value="1"/>
</dbReference>
<dbReference type="InterPro" id="IPR000631">
    <property type="entry name" value="CARKD"/>
</dbReference>
<comment type="caution">
    <text evidence="2">The sequence shown here is derived from an EMBL/GenBank/DDBJ whole genome shotgun (WGS) entry which is preliminary data.</text>
</comment>
<protein>
    <recommendedName>
        <fullName evidence="1">YjeF C-terminal domain-containing protein</fullName>
    </recommendedName>
</protein>
<accession>A0AAI9FSI9</accession>
<proteinExistence type="predicted"/>
<evidence type="ECO:0000313" key="3">
    <source>
        <dbReference type="Proteomes" id="UP001218208"/>
    </source>
</evidence>
<dbReference type="SUPFAM" id="SSF53613">
    <property type="entry name" value="Ribokinase-like"/>
    <property type="match status" value="1"/>
</dbReference>
<organism evidence="2 3">
    <name type="scientific">Stenotrophomonas maltophilia</name>
    <name type="common">Pseudomonas maltophilia</name>
    <name type="synonym">Xanthomonas maltophilia</name>
    <dbReference type="NCBI Taxonomy" id="40324"/>
    <lineage>
        <taxon>Bacteria</taxon>
        <taxon>Pseudomonadati</taxon>
        <taxon>Pseudomonadota</taxon>
        <taxon>Gammaproteobacteria</taxon>
        <taxon>Lysobacterales</taxon>
        <taxon>Lysobacteraceae</taxon>
        <taxon>Stenotrophomonas</taxon>
        <taxon>Stenotrophomonas maltophilia group</taxon>
    </lineage>
</organism>
<dbReference type="Proteomes" id="UP001218208">
    <property type="component" value="Unassembled WGS sequence"/>
</dbReference>
<dbReference type="EMBL" id="ABLOJW010000009">
    <property type="protein sequence ID" value="EKT4092423.1"/>
    <property type="molecule type" value="Genomic_DNA"/>
</dbReference>
<evidence type="ECO:0000259" key="1">
    <source>
        <dbReference type="PROSITE" id="PS51383"/>
    </source>
</evidence>
<dbReference type="AlphaFoldDB" id="A0AAI9FSI9"/>
<name>A0AAI9FSI9_STEMA</name>
<evidence type="ECO:0000313" key="2">
    <source>
        <dbReference type="EMBL" id="EKT4092423.1"/>
    </source>
</evidence>
<gene>
    <name evidence="2" type="ORF">QEG23_001932</name>
</gene>
<dbReference type="Pfam" id="PF01256">
    <property type="entry name" value="Carb_kinase"/>
    <property type="match status" value="1"/>
</dbReference>
<sequence length="76" mass="8016">MSFSPCSAASGARPFRSRIRRVYSGRVLVIGGSAKVPGAVLLAGKAALNAGGGKLHIATARSLAGYRKFNRPFWRV</sequence>
<dbReference type="GO" id="GO:0016836">
    <property type="term" value="F:hydro-lyase activity"/>
    <property type="evidence" value="ECO:0007669"/>
    <property type="project" value="InterPro"/>
</dbReference>
<reference evidence="2" key="1">
    <citation type="submission" date="2022-07" db="EMBL/GenBank/DDBJ databases">
        <authorList>
            <consortium name="DAFM: The Division of Animal and Food Microbiology"/>
        </authorList>
    </citation>
    <scope>NUCLEOTIDE SEQUENCE</scope>
    <source>
        <strain evidence="2">19MO01SH01-2</strain>
    </source>
</reference>
<dbReference type="InterPro" id="IPR029056">
    <property type="entry name" value="Ribokinase-like"/>
</dbReference>
<dbReference type="Gene3D" id="3.40.1190.20">
    <property type="match status" value="1"/>
</dbReference>
<feature type="domain" description="YjeF C-terminal" evidence="1">
    <location>
        <begin position="7"/>
        <end position="76"/>
    </location>
</feature>